<dbReference type="Pfam" id="PF05048">
    <property type="entry name" value="NosD"/>
    <property type="match status" value="1"/>
</dbReference>
<comment type="caution">
    <text evidence="5">The sequence shown here is derived from an EMBL/GenBank/DDBJ whole genome shotgun (WGS) entry which is preliminary data.</text>
</comment>
<dbReference type="NCBIfam" id="TIGR03804">
    <property type="entry name" value="para_beta_helix"/>
    <property type="match status" value="1"/>
</dbReference>
<dbReference type="InterPro" id="IPR007742">
    <property type="entry name" value="NosD_dom"/>
</dbReference>
<evidence type="ECO:0000313" key="6">
    <source>
        <dbReference type="Proteomes" id="UP000037729"/>
    </source>
</evidence>
<dbReference type="OrthoDB" id="29186at2157"/>
<dbReference type="InterPro" id="IPR008719">
    <property type="entry name" value="N2O_reductase_NosL"/>
</dbReference>
<protein>
    <submittedName>
        <fullName evidence="5">Copper-binding protein</fullName>
    </submittedName>
</protein>
<dbReference type="InterPro" id="IPR006626">
    <property type="entry name" value="PbH1"/>
</dbReference>
<proteinExistence type="predicted"/>
<dbReference type="InterPro" id="IPR051550">
    <property type="entry name" value="SCF-Subunits/Alg-Epimerases"/>
</dbReference>
<dbReference type="Proteomes" id="UP000037729">
    <property type="component" value="Unassembled WGS sequence"/>
</dbReference>
<dbReference type="AlphaFoldDB" id="A0A0M9AH43"/>
<evidence type="ECO:0000313" key="5">
    <source>
        <dbReference type="EMBL" id="KOX91318.1"/>
    </source>
</evidence>
<sequence length="637" mass="67350">MRPALTTVQVFALLAVVLSTLVFAASFAVDTTSARPDPVAFDNTVQRGVTAADEQIARNRSISVPRAQVFYSQYRYVVGYVGIGQAVTALTEPGHEQQFGYPLAVYVSDYSDRPVRCGDDGSLRTATPPDWVEANQAHYVVDGSARVPSGPAVVPFADRDDAAAFADSCGGQIIDWDTLQTRSFDLEQAATVRQQVGPREKDANATVRAARQRRDRPVSVEVGTDAPTVQAAVDAAPPNTTVVVPAGTYDEQVTIDKPLTLSGPGATLDGGENGTVVTVTADRVGVTGFNVVGVGNTTVGDPTKTNDSAWDATVTTAYGNSDAAVTGRNVSGLYVANLTVETPASGVVLRQASGSVVENVTVNGTADWQDGFMGVIGMHGPVVVQNSVFNGGRDGVYLHRADGTAVRNNTFRDNRFGVHLMYTSRSLVADNVARGQEYAGVVVMTNPVANAIVGNDVRHSGSGVMLAGSRSYIAHNVVVDTTQAMSTNADRSLYEHNVLYGNDIGVRASTVVPSNIVTENDFIANDRHAVSGPGPLRVYTHDGRGNYWSGAYDLTGGTGPVLAQSYSPTDSVDRQLHQTDAAIVLRSAPSVRGLRALRGTTPGFRRGSIVDRAPLSDPANPETVRRLRNETATEVPV</sequence>
<dbReference type="PATRIC" id="fig|1705562.3.peg.9"/>
<keyword evidence="2" id="KW-0677">Repeat</keyword>
<dbReference type="Gene3D" id="2.160.20.10">
    <property type="entry name" value="Single-stranded right-handed beta-helix, Pectin lyase-like"/>
    <property type="match status" value="1"/>
</dbReference>
<reference evidence="5 6" key="1">
    <citation type="submission" date="2015-08" db="EMBL/GenBank/DDBJ databases">
        <title>Genomes of Isolates from Cabo Rojo, PR.</title>
        <authorList>
            <person name="Sanchez-Nieves R.L."/>
            <person name="Montalvo-Rodriguez R."/>
        </authorList>
    </citation>
    <scope>NUCLEOTIDE SEQUENCE [LARGE SCALE GENOMIC DNA]</scope>
    <source>
        <strain evidence="5 6">SL3</strain>
    </source>
</reference>
<feature type="domain" description="Periplasmic copper-binding protein NosD beta helix" evidence="4">
    <location>
        <begin position="382"/>
        <end position="549"/>
    </location>
</feature>
<dbReference type="SUPFAM" id="SSF160387">
    <property type="entry name" value="NosL/MerB-like"/>
    <property type="match status" value="1"/>
</dbReference>
<dbReference type="EMBL" id="LIUF01000014">
    <property type="protein sequence ID" value="KOX91318.1"/>
    <property type="molecule type" value="Genomic_DNA"/>
</dbReference>
<dbReference type="Gene3D" id="3.30.70.2050">
    <property type="match status" value="1"/>
</dbReference>
<dbReference type="STRING" id="1705562.AMS69_19310"/>
<dbReference type="Pfam" id="PF05573">
    <property type="entry name" value="NosL"/>
    <property type="match status" value="1"/>
</dbReference>
<evidence type="ECO:0000256" key="1">
    <source>
        <dbReference type="ARBA" id="ARBA00004906"/>
    </source>
</evidence>
<name>A0A0M9AH43_9EURY</name>
<comment type="pathway">
    <text evidence="1">Protein modification; protein ubiquitination.</text>
</comment>
<dbReference type="SUPFAM" id="SSF51126">
    <property type="entry name" value="Pectin lyase-like"/>
    <property type="match status" value="1"/>
</dbReference>
<keyword evidence="3" id="KW-0833">Ubl conjugation pathway</keyword>
<keyword evidence="6" id="KW-1185">Reference proteome</keyword>
<dbReference type="InterPro" id="IPR012334">
    <property type="entry name" value="Pectin_lyas_fold"/>
</dbReference>
<dbReference type="InterPro" id="IPR011050">
    <property type="entry name" value="Pectin_lyase_fold/virulence"/>
</dbReference>
<accession>A0A0M9AH43</accession>
<dbReference type="InterPro" id="IPR022441">
    <property type="entry name" value="Para_beta_helix_rpt-2"/>
</dbReference>
<dbReference type="SMART" id="SM00710">
    <property type="entry name" value="PbH1"/>
    <property type="match status" value="8"/>
</dbReference>
<gene>
    <name evidence="5" type="ORF">AMS69_19310</name>
</gene>
<evidence type="ECO:0000256" key="2">
    <source>
        <dbReference type="ARBA" id="ARBA00022737"/>
    </source>
</evidence>
<evidence type="ECO:0000259" key="4">
    <source>
        <dbReference type="Pfam" id="PF05048"/>
    </source>
</evidence>
<dbReference type="PANTHER" id="PTHR22990:SF15">
    <property type="entry name" value="F-BOX ONLY PROTEIN 10"/>
    <property type="match status" value="1"/>
</dbReference>
<organism evidence="5 6">
    <name type="scientific">Haloarcula rubripromontorii</name>
    <dbReference type="NCBI Taxonomy" id="1705562"/>
    <lineage>
        <taxon>Archaea</taxon>
        <taxon>Methanobacteriati</taxon>
        <taxon>Methanobacteriota</taxon>
        <taxon>Stenosarchaea group</taxon>
        <taxon>Halobacteria</taxon>
        <taxon>Halobacteriales</taxon>
        <taxon>Haloarculaceae</taxon>
        <taxon>Haloarcula</taxon>
    </lineage>
</organism>
<dbReference type="PANTHER" id="PTHR22990">
    <property type="entry name" value="F-BOX ONLY PROTEIN"/>
    <property type="match status" value="1"/>
</dbReference>
<evidence type="ECO:0000256" key="3">
    <source>
        <dbReference type="ARBA" id="ARBA00022786"/>
    </source>
</evidence>
<dbReference type="RefSeq" id="WP_053969656.1">
    <property type="nucleotide sequence ID" value="NZ_LIUF01000014.1"/>
</dbReference>